<dbReference type="EMBL" id="CP158367">
    <property type="protein sequence ID" value="XBX75278.1"/>
    <property type="molecule type" value="Genomic_DNA"/>
</dbReference>
<dbReference type="InterPro" id="IPR003953">
    <property type="entry name" value="FAD-dep_OxRdtase_2_FAD-bd"/>
</dbReference>
<comment type="cofactor">
    <cofactor evidence="1">
        <name>FAD</name>
        <dbReference type="ChEBI" id="CHEBI:57692"/>
    </cofactor>
</comment>
<evidence type="ECO:0000256" key="3">
    <source>
        <dbReference type="ARBA" id="ARBA00022827"/>
    </source>
</evidence>
<dbReference type="RefSeq" id="WP_350344023.1">
    <property type="nucleotide sequence ID" value="NZ_CP158367.1"/>
</dbReference>
<accession>A0AAU7VMT2</accession>
<protein>
    <submittedName>
        <fullName evidence="7">Flavocytochrome c</fullName>
    </submittedName>
</protein>
<comment type="similarity">
    <text evidence="5">Belongs to the FAD-dependent oxidoreductase 2 family. FRD/SDH subfamily.</text>
</comment>
<evidence type="ECO:0000259" key="6">
    <source>
        <dbReference type="Pfam" id="PF00890"/>
    </source>
</evidence>
<organism evidence="7">
    <name type="scientific">Proteinivorax tanatarense</name>
    <dbReference type="NCBI Taxonomy" id="1260629"/>
    <lineage>
        <taxon>Bacteria</taxon>
        <taxon>Bacillati</taxon>
        <taxon>Bacillota</taxon>
        <taxon>Clostridia</taxon>
        <taxon>Eubacteriales</taxon>
        <taxon>Proteinivoracaceae</taxon>
        <taxon>Proteinivorax</taxon>
    </lineage>
</organism>
<dbReference type="AlphaFoldDB" id="A0AAU7VMT2"/>
<evidence type="ECO:0000256" key="4">
    <source>
        <dbReference type="ARBA" id="ARBA00023002"/>
    </source>
</evidence>
<keyword evidence="3 5" id="KW-0274">FAD</keyword>
<proteinExistence type="inferred from homology"/>
<dbReference type="PANTHER" id="PTHR43400:SF7">
    <property type="entry name" value="FAD-DEPENDENT OXIDOREDUCTASE 2 FAD BINDING DOMAIN-CONTAINING PROTEIN"/>
    <property type="match status" value="1"/>
</dbReference>
<dbReference type="PRINTS" id="PR00368">
    <property type="entry name" value="FADPNR"/>
</dbReference>
<keyword evidence="2 5" id="KW-0285">Flavoprotein</keyword>
<dbReference type="InterPro" id="IPR027477">
    <property type="entry name" value="Succ_DH/fumarate_Rdtase_cat_sf"/>
</dbReference>
<reference evidence="7" key="1">
    <citation type="journal article" date="2013" name="Extremophiles">
        <title>Proteinivorax tanatarense gen. nov., sp. nov., an anaerobic, haloalkaliphilic, proteolytic bacterium isolated from a decaying algal bloom, and proposal of Proteinivoraceae fam. nov.</title>
        <authorList>
            <person name="Kevbrin V."/>
            <person name="Boltyanskaya Y."/>
            <person name="Zhilina T."/>
            <person name="Kolganova T."/>
            <person name="Lavrentjeva E."/>
            <person name="Kuznetsov B."/>
        </authorList>
    </citation>
    <scope>NUCLEOTIDE SEQUENCE</scope>
    <source>
        <strain evidence="7">Z-910T</strain>
    </source>
</reference>
<dbReference type="InterPro" id="IPR050315">
    <property type="entry name" value="FAD-oxidoreductase_2"/>
</dbReference>
<keyword evidence="4 5" id="KW-0560">Oxidoreductase</keyword>
<dbReference type="SUPFAM" id="SSF51905">
    <property type="entry name" value="FAD/NAD(P)-binding domain"/>
    <property type="match status" value="1"/>
</dbReference>
<dbReference type="FunFam" id="3.90.700.10:FF:000007">
    <property type="entry name" value="NADH-dependent fumarate reductase"/>
    <property type="match status" value="1"/>
</dbReference>
<evidence type="ECO:0000256" key="1">
    <source>
        <dbReference type="ARBA" id="ARBA00001974"/>
    </source>
</evidence>
<sequence>MTKTKIVIITLILLLIPISLAYWFLFEPVTEVDVVVIGAGAGGMSAALEAEKQGASVVLLEKMPYVGGNTVRATAGMNAVLTPQQKDRDIKDGKEIFLNDILESGHGLNSVEMIEVLIDHSADAINWLSDLGADLSDVGILAGHTKPRTHRPSGGQPIGNEVVKTLSSAIKKSNVDLKLEHKAIEIILDREGKAKEVKAIDKTGRVYTIRCKSVVIATGGFGGSSELFVYYNQNLKGYHTTNSPSATGDFIELAAQIDAQLTDMEYIQTHPTVSPRYGMLITEAIRGNGGILVNNQGVRFADEMKNRDYLSEVLLAQPDREVYLIFNENIRQTLAASDDYIDMNIILTSDTIEGLANKIRVDPSALSNTLDRYNSFIQRNNDKDFNRQSLNTPLSEGPFYAIQVIPGVHYCMGGVMINPQAQVIGDNDSPIPGLFAAGEATGGIHGLNRLGGNSLLDAIVYGRIAGENAATLQK</sequence>
<dbReference type="Gene3D" id="3.50.50.60">
    <property type="entry name" value="FAD/NAD(P)-binding domain"/>
    <property type="match status" value="1"/>
</dbReference>
<evidence type="ECO:0000256" key="2">
    <source>
        <dbReference type="ARBA" id="ARBA00022630"/>
    </source>
</evidence>
<evidence type="ECO:0000256" key="5">
    <source>
        <dbReference type="RuleBase" id="RU366062"/>
    </source>
</evidence>
<dbReference type="GO" id="GO:0033765">
    <property type="term" value="F:steroid dehydrogenase activity, acting on the CH-CH group of donors"/>
    <property type="evidence" value="ECO:0007669"/>
    <property type="project" value="UniProtKB-ARBA"/>
</dbReference>
<dbReference type="Pfam" id="PF00890">
    <property type="entry name" value="FAD_binding_2"/>
    <property type="match status" value="1"/>
</dbReference>
<dbReference type="PANTHER" id="PTHR43400">
    <property type="entry name" value="FUMARATE REDUCTASE"/>
    <property type="match status" value="1"/>
</dbReference>
<gene>
    <name evidence="7" type="ORF">PRVXT_000392</name>
</gene>
<dbReference type="InterPro" id="IPR036188">
    <property type="entry name" value="FAD/NAD-bd_sf"/>
</dbReference>
<dbReference type="InterPro" id="IPR010960">
    <property type="entry name" value="Flavocytochrome_c"/>
</dbReference>
<reference evidence="7" key="2">
    <citation type="submission" date="2024-06" db="EMBL/GenBank/DDBJ databases">
        <authorList>
            <person name="Petrova K.O."/>
            <person name="Toshchakov S.V."/>
            <person name="Boltjanskaja Y.V."/>
            <person name="Kevbrin V."/>
        </authorList>
    </citation>
    <scope>NUCLEOTIDE SEQUENCE</scope>
    <source>
        <strain evidence="7">Z-910T</strain>
    </source>
</reference>
<dbReference type="NCBIfam" id="TIGR01813">
    <property type="entry name" value="flavo_cyto_c"/>
    <property type="match status" value="1"/>
</dbReference>
<dbReference type="GO" id="GO:0010181">
    <property type="term" value="F:FMN binding"/>
    <property type="evidence" value="ECO:0007669"/>
    <property type="project" value="InterPro"/>
</dbReference>
<dbReference type="Gene3D" id="3.90.700.10">
    <property type="entry name" value="Succinate dehydrogenase/fumarate reductase flavoprotein, catalytic domain"/>
    <property type="match status" value="1"/>
</dbReference>
<evidence type="ECO:0000313" key="7">
    <source>
        <dbReference type="EMBL" id="XBX75278.1"/>
    </source>
</evidence>
<dbReference type="SUPFAM" id="SSF56425">
    <property type="entry name" value="Succinate dehydrogenase/fumarate reductase flavoprotein, catalytic domain"/>
    <property type="match status" value="1"/>
</dbReference>
<name>A0AAU7VMT2_9FIRM</name>
<feature type="domain" description="FAD-dependent oxidoreductase 2 FAD-binding" evidence="6">
    <location>
        <begin position="33"/>
        <end position="455"/>
    </location>
</feature>